<dbReference type="PANTHER" id="PTHR30146:SF109">
    <property type="entry name" value="HTH-TYPE TRANSCRIPTIONAL REGULATOR GALS"/>
    <property type="match status" value="1"/>
</dbReference>
<evidence type="ECO:0000313" key="5">
    <source>
        <dbReference type="EMBL" id="MBA8828133.1"/>
    </source>
</evidence>
<organism evidence="5 6">
    <name type="scientific">Alpinimonas psychrophila</name>
    <dbReference type="NCBI Taxonomy" id="748908"/>
    <lineage>
        <taxon>Bacteria</taxon>
        <taxon>Bacillati</taxon>
        <taxon>Actinomycetota</taxon>
        <taxon>Actinomycetes</taxon>
        <taxon>Micrococcales</taxon>
        <taxon>Microbacteriaceae</taxon>
        <taxon>Alpinimonas</taxon>
    </lineage>
</organism>
<dbReference type="GO" id="GO:0000976">
    <property type="term" value="F:transcription cis-regulatory region binding"/>
    <property type="evidence" value="ECO:0007669"/>
    <property type="project" value="TreeGrafter"/>
</dbReference>
<keyword evidence="1" id="KW-0805">Transcription regulation</keyword>
<evidence type="ECO:0000256" key="1">
    <source>
        <dbReference type="ARBA" id="ARBA00023015"/>
    </source>
</evidence>
<protein>
    <submittedName>
        <fullName evidence="5">DNA-binding LacI/PurR family transcriptional regulator</fullName>
    </submittedName>
</protein>
<keyword evidence="2 5" id="KW-0238">DNA-binding</keyword>
<evidence type="ECO:0000256" key="3">
    <source>
        <dbReference type="ARBA" id="ARBA00023163"/>
    </source>
</evidence>
<dbReference type="GO" id="GO:0003700">
    <property type="term" value="F:DNA-binding transcription factor activity"/>
    <property type="evidence" value="ECO:0007669"/>
    <property type="project" value="TreeGrafter"/>
</dbReference>
<dbReference type="SMART" id="SM00354">
    <property type="entry name" value="HTH_LACI"/>
    <property type="match status" value="1"/>
</dbReference>
<dbReference type="EMBL" id="JACGWU010000001">
    <property type="protein sequence ID" value="MBA8828133.1"/>
    <property type="molecule type" value="Genomic_DNA"/>
</dbReference>
<dbReference type="AlphaFoldDB" id="A0A7W3JRY5"/>
<sequence length="340" mass="36629">MSTKKRPTIRDVALEAGVSKSLVSLVFAGKEKVSPERRAAVLAAANKLGFTPNSWARSLATGASNFVGILVVDLHNQVYTEIADIVRIALLARGHETFMTAAIIVEVGGRKIVEPSTVQALLDLRPKGILVVGDLPDERPLLSVPAHIPIVKVLTIPSDATSREVNLRSNDDEGMRLIVEHLQAEGHKHVVYVGPMDGAVDTSRFEGYQRAMTRVGLAPLSLDATDRSEQGGYRATVKALSQHSETSAIVCFNDVVAVGAQDAIKESVAAGHAHIALTGYDNTHVASLRQISITSIEQEKVAMALKAAELLTSERPWSELAGQDIQFVPTLVIRDSTQRR</sequence>
<dbReference type="SUPFAM" id="SSF53822">
    <property type="entry name" value="Periplasmic binding protein-like I"/>
    <property type="match status" value="1"/>
</dbReference>
<dbReference type="CDD" id="cd06267">
    <property type="entry name" value="PBP1_LacI_sugar_binding-like"/>
    <property type="match status" value="1"/>
</dbReference>
<dbReference type="InterPro" id="IPR000843">
    <property type="entry name" value="HTH_LacI"/>
</dbReference>
<dbReference type="CDD" id="cd01392">
    <property type="entry name" value="HTH_LacI"/>
    <property type="match status" value="1"/>
</dbReference>
<dbReference type="Proteomes" id="UP000524237">
    <property type="component" value="Unassembled WGS sequence"/>
</dbReference>
<comment type="caution">
    <text evidence="5">The sequence shown here is derived from an EMBL/GenBank/DDBJ whole genome shotgun (WGS) entry which is preliminary data.</text>
</comment>
<keyword evidence="3" id="KW-0804">Transcription</keyword>
<evidence type="ECO:0000256" key="2">
    <source>
        <dbReference type="ARBA" id="ARBA00023125"/>
    </source>
</evidence>
<evidence type="ECO:0000313" key="6">
    <source>
        <dbReference type="Proteomes" id="UP000524237"/>
    </source>
</evidence>
<dbReference type="InterPro" id="IPR028082">
    <property type="entry name" value="Peripla_BP_I"/>
</dbReference>
<dbReference type="InterPro" id="IPR010982">
    <property type="entry name" value="Lambda_DNA-bd_dom_sf"/>
</dbReference>
<proteinExistence type="predicted"/>
<evidence type="ECO:0000259" key="4">
    <source>
        <dbReference type="PROSITE" id="PS50932"/>
    </source>
</evidence>
<reference evidence="5 6" key="1">
    <citation type="submission" date="2020-07" db="EMBL/GenBank/DDBJ databases">
        <title>Sequencing the genomes of 1000 actinobacteria strains.</title>
        <authorList>
            <person name="Klenk H.-P."/>
        </authorList>
    </citation>
    <scope>NUCLEOTIDE SEQUENCE [LARGE SCALE GENOMIC DNA]</scope>
    <source>
        <strain evidence="5 6">DSM 23737</strain>
    </source>
</reference>
<dbReference type="PANTHER" id="PTHR30146">
    <property type="entry name" value="LACI-RELATED TRANSCRIPTIONAL REPRESSOR"/>
    <property type="match status" value="1"/>
</dbReference>
<keyword evidence="6" id="KW-1185">Reference proteome</keyword>
<gene>
    <name evidence="5" type="ORF">FB555_000204</name>
</gene>
<accession>A0A7W3JRY5</accession>
<dbReference type="InterPro" id="IPR046335">
    <property type="entry name" value="LacI/GalR-like_sensor"/>
</dbReference>
<name>A0A7W3JRY5_9MICO</name>
<dbReference type="SUPFAM" id="SSF47413">
    <property type="entry name" value="lambda repressor-like DNA-binding domains"/>
    <property type="match status" value="1"/>
</dbReference>
<dbReference type="RefSeq" id="WP_182483588.1">
    <property type="nucleotide sequence ID" value="NZ_JACGWU010000001.1"/>
</dbReference>
<feature type="domain" description="HTH lacI-type" evidence="4">
    <location>
        <begin position="7"/>
        <end position="61"/>
    </location>
</feature>
<dbReference type="Pfam" id="PF00356">
    <property type="entry name" value="LacI"/>
    <property type="match status" value="1"/>
</dbReference>
<dbReference type="PROSITE" id="PS50932">
    <property type="entry name" value="HTH_LACI_2"/>
    <property type="match status" value="1"/>
</dbReference>
<dbReference type="Gene3D" id="1.10.260.40">
    <property type="entry name" value="lambda repressor-like DNA-binding domains"/>
    <property type="match status" value="1"/>
</dbReference>
<dbReference type="Gene3D" id="3.40.50.2300">
    <property type="match status" value="2"/>
</dbReference>
<dbReference type="Pfam" id="PF13377">
    <property type="entry name" value="Peripla_BP_3"/>
    <property type="match status" value="1"/>
</dbReference>